<comment type="caution">
    <text evidence="3">The sequence shown here is derived from an EMBL/GenBank/DDBJ whole genome shotgun (WGS) entry which is preliminary data.</text>
</comment>
<accession>A0ABS7AAC4</accession>
<sequence>MRQRSAQHHGRLRGGCLCARLVRTPQDLRIAYRPSAECLNAHRLPTLGGARKTLEVYRGYYGEDRPHGAIGQRPPTALRNQGGIASQPP</sequence>
<evidence type="ECO:0000256" key="1">
    <source>
        <dbReference type="SAM" id="MobiDB-lite"/>
    </source>
</evidence>
<organism evidence="3 4">
    <name type="scientific">Roseomonas alba</name>
    <dbReference type="NCBI Taxonomy" id="2846776"/>
    <lineage>
        <taxon>Bacteria</taxon>
        <taxon>Pseudomonadati</taxon>
        <taxon>Pseudomonadota</taxon>
        <taxon>Alphaproteobacteria</taxon>
        <taxon>Acetobacterales</taxon>
        <taxon>Roseomonadaceae</taxon>
        <taxon>Roseomonas</taxon>
    </lineage>
</organism>
<evidence type="ECO:0000259" key="2">
    <source>
        <dbReference type="Pfam" id="PF13683"/>
    </source>
</evidence>
<feature type="region of interest" description="Disordered" evidence="1">
    <location>
        <begin position="63"/>
        <end position="89"/>
    </location>
</feature>
<dbReference type="InterPro" id="IPR001584">
    <property type="entry name" value="Integrase_cat-core"/>
</dbReference>
<dbReference type="EMBL" id="JAHYBZ010000005">
    <property type="protein sequence ID" value="MBW6399252.1"/>
    <property type="molecule type" value="Genomic_DNA"/>
</dbReference>
<dbReference type="Proteomes" id="UP001196565">
    <property type="component" value="Unassembled WGS sequence"/>
</dbReference>
<name>A0ABS7AAC4_9PROT</name>
<proteinExistence type="predicted"/>
<protein>
    <submittedName>
        <fullName evidence="3">Transposase</fullName>
    </submittedName>
</protein>
<keyword evidence="4" id="KW-1185">Reference proteome</keyword>
<evidence type="ECO:0000313" key="4">
    <source>
        <dbReference type="Proteomes" id="UP001196565"/>
    </source>
</evidence>
<reference evidence="3 4" key="1">
    <citation type="submission" date="2021-07" db="EMBL/GenBank/DDBJ databases">
        <authorList>
            <person name="So Y."/>
        </authorList>
    </citation>
    <scope>NUCLEOTIDE SEQUENCE [LARGE SCALE GENOMIC DNA]</scope>
    <source>
        <strain evidence="3 4">HJA6</strain>
    </source>
</reference>
<gene>
    <name evidence="3" type="ORF">KPL78_15425</name>
</gene>
<evidence type="ECO:0000313" key="3">
    <source>
        <dbReference type="EMBL" id="MBW6399252.1"/>
    </source>
</evidence>
<dbReference type="Pfam" id="PF13683">
    <property type="entry name" value="rve_3"/>
    <property type="match status" value="1"/>
</dbReference>
<feature type="domain" description="Integrase catalytic" evidence="2">
    <location>
        <begin position="35"/>
        <end position="75"/>
    </location>
</feature>